<reference evidence="1 2" key="1">
    <citation type="journal article" date="2019" name="Sci. Rep.">
        <title>Orb-weaving spider Araneus ventricosus genome elucidates the spidroin gene catalogue.</title>
        <authorList>
            <person name="Kono N."/>
            <person name="Nakamura H."/>
            <person name="Ohtoshi R."/>
            <person name="Moran D.A.P."/>
            <person name="Shinohara A."/>
            <person name="Yoshida Y."/>
            <person name="Fujiwara M."/>
            <person name="Mori M."/>
            <person name="Tomita M."/>
            <person name="Arakawa K."/>
        </authorList>
    </citation>
    <scope>NUCLEOTIDE SEQUENCE [LARGE SCALE GENOMIC DNA]</scope>
</reference>
<evidence type="ECO:0000313" key="2">
    <source>
        <dbReference type="Proteomes" id="UP000499080"/>
    </source>
</evidence>
<dbReference type="Proteomes" id="UP000499080">
    <property type="component" value="Unassembled WGS sequence"/>
</dbReference>
<sequence>MLAVHISRRYKTVPFIARFHGIPPLLWFIDGLTFRIVVTWRERRTWHRRGGSAGAMPLTPLVARTATIERGAWRFSTAPVLHFSSLAQPRVRLVTSPKRGLVLRHAFYDMTLLP</sequence>
<proteinExistence type="predicted"/>
<accession>A0A4Y2HKZ3</accession>
<dbReference type="EMBL" id="BGPR01002003">
    <property type="protein sequence ID" value="GBM66036.1"/>
    <property type="molecule type" value="Genomic_DNA"/>
</dbReference>
<dbReference type="AlphaFoldDB" id="A0A4Y2HKZ3"/>
<name>A0A4Y2HKZ3_ARAVE</name>
<gene>
    <name evidence="1" type="ORF">AVEN_39589_1</name>
</gene>
<comment type="caution">
    <text evidence="1">The sequence shown here is derived from an EMBL/GenBank/DDBJ whole genome shotgun (WGS) entry which is preliminary data.</text>
</comment>
<protein>
    <submittedName>
        <fullName evidence="1">Uncharacterized protein</fullName>
    </submittedName>
</protein>
<keyword evidence="2" id="KW-1185">Reference proteome</keyword>
<evidence type="ECO:0000313" key="1">
    <source>
        <dbReference type="EMBL" id="GBM66036.1"/>
    </source>
</evidence>
<organism evidence="1 2">
    <name type="scientific">Araneus ventricosus</name>
    <name type="common">Orbweaver spider</name>
    <name type="synonym">Epeira ventricosa</name>
    <dbReference type="NCBI Taxonomy" id="182803"/>
    <lineage>
        <taxon>Eukaryota</taxon>
        <taxon>Metazoa</taxon>
        <taxon>Ecdysozoa</taxon>
        <taxon>Arthropoda</taxon>
        <taxon>Chelicerata</taxon>
        <taxon>Arachnida</taxon>
        <taxon>Araneae</taxon>
        <taxon>Araneomorphae</taxon>
        <taxon>Entelegynae</taxon>
        <taxon>Araneoidea</taxon>
        <taxon>Araneidae</taxon>
        <taxon>Araneus</taxon>
    </lineage>
</organism>